<dbReference type="PANTHER" id="PTHR43155">
    <property type="entry name" value="CYCLIC DI-GMP PHOSPHODIESTERASE PA4108-RELATED"/>
    <property type="match status" value="1"/>
</dbReference>
<dbReference type="OrthoDB" id="1677843at2"/>
<dbReference type="AlphaFoldDB" id="A0A1H8PAS6"/>
<gene>
    <name evidence="3" type="ORF">SAMN04490178_101388</name>
</gene>
<reference evidence="3 4" key="1">
    <citation type="submission" date="2016-10" db="EMBL/GenBank/DDBJ databases">
        <authorList>
            <person name="de Groot N.N."/>
        </authorList>
    </citation>
    <scope>NUCLEOTIDE SEQUENCE [LARGE SCALE GENOMIC DNA]</scope>
    <source>
        <strain evidence="3 4">DSM 13305</strain>
    </source>
</reference>
<dbReference type="PROSITE" id="PS51832">
    <property type="entry name" value="HD_GYP"/>
    <property type="match status" value="1"/>
</dbReference>
<dbReference type="SMART" id="SM00471">
    <property type="entry name" value="HDc"/>
    <property type="match status" value="1"/>
</dbReference>
<dbReference type="RefSeq" id="WP_091743697.1">
    <property type="nucleotide sequence ID" value="NZ_FODY01000001.1"/>
</dbReference>
<dbReference type="Pfam" id="PF13487">
    <property type="entry name" value="HD_5"/>
    <property type="match status" value="1"/>
</dbReference>
<dbReference type="InterPro" id="IPR003607">
    <property type="entry name" value="HD/PDEase_dom"/>
</dbReference>
<dbReference type="PROSITE" id="PS51831">
    <property type="entry name" value="HD"/>
    <property type="match status" value="1"/>
</dbReference>
<protein>
    <submittedName>
        <fullName evidence="3">HDIG domain-containing protein</fullName>
    </submittedName>
</protein>
<feature type="domain" description="HD-GYP" evidence="2">
    <location>
        <begin position="120"/>
        <end position="316"/>
    </location>
</feature>
<dbReference type="PANTHER" id="PTHR43155:SF2">
    <property type="entry name" value="CYCLIC DI-GMP PHOSPHODIESTERASE PA4108"/>
    <property type="match status" value="1"/>
</dbReference>
<feature type="domain" description="HD" evidence="1">
    <location>
        <begin position="142"/>
        <end position="265"/>
    </location>
</feature>
<proteinExistence type="predicted"/>
<dbReference type="InterPro" id="IPR037522">
    <property type="entry name" value="HD_GYP_dom"/>
</dbReference>
<dbReference type="NCBIfam" id="TIGR00277">
    <property type="entry name" value="HDIG"/>
    <property type="match status" value="1"/>
</dbReference>
<dbReference type="CDD" id="cd00077">
    <property type="entry name" value="HDc"/>
    <property type="match status" value="1"/>
</dbReference>
<dbReference type="Proteomes" id="UP000198847">
    <property type="component" value="Unassembled WGS sequence"/>
</dbReference>
<evidence type="ECO:0000259" key="2">
    <source>
        <dbReference type="PROSITE" id="PS51832"/>
    </source>
</evidence>
<evidence type="ECO:0000259" key="1">
    <source>
        <dbReference type="PROSITE" id="PS51831"/>
    </source>
</evidence>
<accession>A0A1H8PAS6</accession>
<dbReference type="STRING" id="112903.SAMN04490178_101388"/>
<organism evidence="3 4">
    <name type="scientific">Propionispora vibrioides</name>
    <dbReference type="NCBI Taxonomy" id="112903"/>
    <lineage>
        <taxon>Bacteria</taxon>
        <taxon>Bacillati</taxon>
        <taxon>Bacillota</taxon>
        <taxon>Negativicutes</taxon>
        <taxon>Selenomonadales</taxon>
        <taxon>Sporomusaceae</taxon>
        <taxon>Propionispora</taxon>
    </lineage>
</organism>
<dbReference type="EMBL" id="FODY01000001">
    <property type="protein sequence ID" value="SEO38867.1"/>
    <property type="molecule type" value="Genomic_DNA"/>
</dbReference>
<evidence type="ECO:0000313" key="3">
    <source>
        <dbReference type="EMBL" id="SEO38867.1"/>
    </source>
</evidence>
<evidence type="ECO:0000313" key="4">
    <source>
        <dbReference type="Proteomes" id="UP000198847"/>
    </source>
</evidence>
<dbReference type="InterPro" id="IPR006674">
    <property type="entry name" value="HD_domain"/>
</dbReference>
<dbReference type="SUPFAM" id="SSF109604">
    <property type="entry name" value="HD-domain/PDEase-like"/>
    <property type="match status" value="1"/>
</dbReference>
<sequence>MSRYTKKRYNIHDVVPGMEVADLVLTEDGKVALSEGATLNFSNIERLKYWGVTSLMIKGPIEPGPELPNEPMGPLNQQQQKFFQKYDMAVHAIRNAFQNMRYFKEVPIQEMQELAEQAIEPLVETVGVVNHLQMAPREDDYTFHHSINVAVMSGVLGKWLGYNSEEVKELILAGLLHDIGKTQVPLEILNKPGKLTAEEMQVMRSHSTLGYQLVRSIQQVTPAVSYAVLQHHERMDGSGYPLQVKADKIHPYARIVAVADIYDAMTSDRVYTNKTSPFSVAEMLVQEMFNKLDPNICTIFLNNVRDFFLGSIVKLSDGRKAEVIYLGQFTGSRPVVRTDEGEFIDLEKRKDIGILNLESRQG</sequence>
<keyword evidence="4" id="KW-1185">Reference proteome</keyword>
<dbReference type="Gene3D" id="1.10.3210.10">
    <property type="entry name" value="Hypothetical protein af1432"/>
    <property type="match status" value="1"/>
</dbReference>
<dbReference type="InterPro" id="IPR006675">
    <property type="entry name" value="HDIG_dom"/>
</dbReference>
<name>A0A1H8PAS6_9FIRM</name>